<dbReference type="PANTHER" id="PTHR13179">
    <property type="entry name" value="DEP DOMAIN CONTAINING PROTEIN 5"/>
    <property type="match status" value="1"/>
</dbReference>
<dbReference type="Proteomes" id="UP000695022">
    <property type="component" value="Unplaced"/>
</dbReference>
<name>A0ABM1E4T5_PRICU</name>
<dbReference type="InterPro" id="IPR027244">
    <property type="entry name" value="IML1"/>
</dbReference>
<dbReference type="InterPro" id="IPR045838">
    <property type="entry name" value="DEPDC5_CTD"/>
</dbReference>
<reference evidence="3" key="1">
    <citation type="submission" date="2025-08" db="UniProtKB">
        <authorList>
            <consortium name="RefSeq"/>
        </authorList>
    </citation>
    <scope>IDENTIFICATION</scope>
</reference>
<evidence type="ECO:0000313" key="2">
    <source>
        <dbReference type="Proteomes" id="UP000695022"/>
    </source>
</evidence>
<feature type="domain" description="DEPDC5 C-terminal" evidence="1">
    <location>
        <begin position="141"/>
        <end position="371"/>
    </location>
</feature>
<keyword evidence="2" id="KW-1185">Reference proteome</keyword>
<evidence type="ECO:0000259" key="1">
    <source>
        <dbReference type="Pfam" id="PF19418"/>
    </source>
</evidence>
<proteinExistence type="predicted"/>
<dbReference type="Pfam" id="PF19418">
    <property type="entry name" value="DEPDC5_CTD"/>
    <property type="match status" value="1"/>
</dbReference>
<dbReference type="PANTHER" id="PTHR13179:SF8">
    <property type="entry name" value="GATOR COMPLEX PROTEIN DEPDC5"/>
    <property type="match status" value="1"/>
</dbReference>
<dbReference type="GeneID" id="106808838"/>
<organism evidence="2 3">
    <name type="scientific">Priapulus caudatus</name>
    <name type="common">Priapulid worm</name>
    <dbReference type="NCBI Taxonomy" id="37621"/>
    <lineage>
        <taxon>Eukaryota</taxon>
        <taxon>Metazoa</taxon>
        <taxon>Ecdysozoa</taxon>
        <taxon>Scalidophora</taxon>
        <taxon>Priapulida</taxon>
        <taxon>Priapulimorpha</taxon>
        <taxon>Priapulimorphida</taxon>
        <taxon>Priapulidae</taxon>
        <taxon>Priapulus</taxon>
    </lineage>
</organism>
<accession>A0ABM1E4T5</accession>
<sequence length="421" mass="47927">MQRMIEESLVCHASGQANHPFINGFYLYFVVHQLAAITTRNAKGLTGIQQLIARVPMLGMQAISIESVFNPYFCHEHVEVALHPDSAYASSHGDFTVTPGVRRKASPLVDPHVEENRSWRSDESVDSAGSDVTGVASAFKVTKISLDGLGKSCRNEWVNIRYQGNYYMDRPYELVVKWLVATGSILGEQVQVWARKAGACGFHLIPTPMDPFALPWTPNSDPLRGPIFVALNVSCLFDREMPNLFKDCDVENYEVGMFKLQEDILHRFGFMRYINERETGPNSVGPQYIHVTGAMFVLMSCAYERPEPSAHNQYIRRQSTRVRRNSLQMRQEVGFLWAWNYMLNKKWRTNNTGDEAYMDKMLADFRAFCSGSGGRLRDYWETFRTTLQRPGQTLDVSVRQELTVMRVEDNANNHGTTNPTL</sequence>
<gene>
    <name evidence="3" type="primary">LOC106808838</name>
</gene>
<protein>
    <submittedName>
        <fullName evidence="3">DEP domain-containing protein 5-like</fullName>
    </submittedName>
</protein>
<evidence type="ECO:0000313" key="3">
    <source>
        <dbReference type="RefSeq" id="XP_014667206.1"/>
    </source>
</evidence>
<dbReference type="RefSeq" id="XP_014667206.1">
    <property type="nucleotide sequence ID" value="XM_014811720.1"/>
</dbReference>